<organism evidence="3 4">
    <name type="scientific">Folsomia candida</name>
    <name type="common">Springtail</name>
    <dbReference type="NCBI Taxonomy" id="158441"/>
    <lineage>
        <taxon>Eukaryota</taxon>
        <taxon>Metazoa</taxon>
        <taxon>Ecdysozoa</taxon>
        <taxon>Arthropoda</taxon>
        <taxon>Hexapoda</taxon>
        <taxon>Collembola</taxon>
        <taxon>Entomobryomorpha</taxon>
        <taxon>Isotomoidea</taxon>
        <taxon>Isotomidae</taxon>
        <taxon>Proisotominae</taxon>
        <taxon>Folsomia</taxon>
    </lineage>
</organism>
<evidence type="ECO:0008006" key="5">
    <source>
        <dbReference type="Google" id="ProtNLM"/>
    </source>
</evidence>
<keyword evidence="4" id="KW-1185">Reference proteome</keyword>
<evidence type="ECO:0000256" key="1">
    <source>
        <dbReference type="SAM" id="MobiDB-lite"/>
    </source>
</evidence>
<gene>
    <name evidence="3" type="ORF">Fcan01_04587</name>
</gene>
<evidence type="ECO:0000256" key="2">
    <source>
        <dbReference type="SAM" id="Phobius"/>
    </source>
</evidence>
<evidence type="ECO:0000313" key="4">
    <source>
        <dbReference type="Proteomes" id="UP000198287"/>
    </source>
</evidence>
<protein>
    <recommendedName>
        <fullName evidence="5">Phospholipid scramblase</fullName>
    </recommendedName>
</protein>
<keyword evidence="2" id="KW-0472">Membrane</keyword>
<reference evidence="3 4" key="1">
    <citation type="submission" date="2015-12" db="EMBL/GenBank/DDBJ databases">
        <title>The genome of Folsomia candida.</title>
        <authorList>
            <person name="Faddeeva A."/>
            <person name="Derks M.F."/>
            <person name="Anvar Y."/>
            <person name="Smit S."/>
            <person name="Van Straalen N."/>
            <person name="Roelofs D."/>
        </authorList>
    </citation>
    <scope>NUCLEOTIDE SEQUENCE [LARGE SCALE GENOMIC DNA]</scope>
    <source>
        <strain evidence="3 4">VU population</strain>
        <tissue evidence="3">Whole body</tissue>
    </source>
</reference>
<evidence type="ECO:0000313" key="3">
    <source>
        <dbReference type="EMBL" id="OXA60215.1"/>
    </source>
</evidence>
<name>A0A226ERF4_FOLCA</name>
<keyword evidence="2" id="KW-1133">Transmembrane helix</keyword>
<dbReference type="Proteomes" id="UP000198287">
    <property type="component" value="Unassembled WGS sequence"/>
</dbReference>
<dbReference type="EMBL" id="LNIX01000002">
    <property type="protein sequence ID" value="OXA60215.1"/>
    <property type="molecule type" value="Genomic_DNA"/>
</dbReference>
<proteinExistence type="predicted"/>
<sequence length="397" mass="44965">MDRLSGNPPDLVATTPNGSQPSHTPPSSSPPLSTVSTPTLPATASSPQSATNPLFNFHHPQDQNMNRLRRESDYKINIDINPQQQLPSNNSAADGGEEFIYENKIKFVPSTPKDMDVMKNIRKVYVSRFDDSQCGYKVTSESGEGVFETVQGETDGGLWSRYFRQQQSVILIKDRFQRGVLKLDFGRSRTVSCCQTLRFAAITAHFKSKWEEPLCVIFKDRGCCIYSCCSTGVTYESVPQQDAVHPFTVKTKRNWRNRAEFMVKHSDGSILAFIDKEKKCYTLTMGENLKPMMKANLIGFVIAMDIMDREDAGRLNCYLRPSTYVIILFLFMLFFMIGAFLFHFVTAMVLAWPKKGRALGCMDDVHIAQDDPFYPHNHTHSLHDHSPPHNFTVAHDI</sequence>
<comment type="caution">
    <text evidence="3">The sequence shown here is derived from an EMBL/GenBank/DDBJ whole genome shotgun (WGS) entry which is preliminary data.</text>
</comment>
<feature type="region of interest" description="Disordered" evidence="1">
    <location>
        <begin position="1"/>
        <end position="60"/>
    </location>
</feature>
<dbReference type="AlphaFoldDB" id="A0A226ERF4"/>
<accession>A0A226ERF4</accession>
<feature type="transmembrane region" description="Helical" evidence="2">
    <location>
        <begin position="324"/>
        <end position="352"/>
    </location>
</feature>
<feature type="compositionally biased region" description="Low complexity" evidence="1">
    <location>
        <begin position="30"/>
        <end position="51"/>
    </location>
</feature>
<keyword evidence="2" id="KW-0812">Transmembrane</keyword>